<dbReference type="PANTHER" id="PTHR11748:SF111">
    <property type="entry name" value="D-LACTATE DEHYDROGENASE, MITOCHONDRIAL-RELATED"/>
    <property type="match status" value="1"/>
</dbReference>
<dbReference type="STRING" id="675635.Psed_4952"/>
<dbReference type="Proteomes" id="UP000007809">
    <property type="component" value="Chromosome"/>
</dbReference>
<dbReference type="OrthoDB" id="9770306at2"/>
<dbReference type="Gene3D" id="3.30.70.2740">
    <property type="match status" value="1"/>
</dbReference>
<dbReference type="Pfam" id="PF01565">
    <property type="entry name" value="FAD_binding_4"/>
    <property type="match status" value="1"/>
</dbReference>
<dbReference type="GO" id="GO:0071949">
    <property type="term" value="F:FAD binding"/>
    <property type="evidence" value="ECO:0007669"/>
    <property type="project" value="InterPro"/>
</dbReference>
<feature type="domain" description="4Fe-4S ferredoxin-type" evidence="11">
    <location>
        <begin position="525"/>
        <end position="556"/>
    </location>
</feature>
<dbReference type="EC" id="1.1.2.4" evidence="10"/>
<evidence type="ECO:0000256" key="3">
    <source>
        <dbReference type="ARBA" id="ARBA00022630"/>
    </source>
</evidence>
<dbReference type="AlphaFoldDB" id="F4CLP0"/>
<evidence type="ECO:0000256" key="8">
    <source>
        <dbReference type="ARBA" id="ARBA00023004"/>
    </source>
</evidence>
<organism evidence="13 14">
    <name type="scientific">Pseudonocardia dioxanivorans (strain ATCC 55486 / DSM 44775 / JCM 13855 / CB1190)</name>
    <dbReference type="NCBI Taxonomy" id="675635"/>
    <lineage>
        <taxon>Bacteria</taxon>
        <taxon>Bacillati</taxon>
        <taxon>Actinomycetota</taxon>
        <taxon>Actinomycetes</taxon>
        <taxon>Pseudonocardiales</taxon>
        <taxon>Pseudonocardiaceae</taxon>
        <taxon>Pseudonocardia</taxon>
    </lineage>
</organism>
<proteinExistence type="inferred from homology"/>
<dbReference type="Pfam" id="PF02913">
    <property type="entry name" value="FAD-oxidase_C"/>
    <property type="match status" value="1"/>
</dbReference>
<dbReference type="Gene3D" id="1.10.1060.10">
    <property type="entry name" value="Alpha-helical ferredoxin"/>
    <property type="match status" value="1"/>
</dbReference>
<accession>F4CLP0</accession>
<dbReference type="InterPro" id="IPR016167">
    <property type="entry name" value="FAD-bd_PCMH_sub1"/>
</dbReference>
<evidence type="ECO:0000256" key="10">
    <source>
        <dbReference type="ARBA" id="ARBA00038897"/>
    </source>
</evidence>
<evidence type="ECO:0000256" key="9">
    <source>
        <dbReference type="ARBA" id="ARBA00023014"/>
    </source>
</evidence>
<dbReference type="Gene3D" id="3.30.43.10">
    <property type="entry name" value="Uridine Diphospho-n-acetylenolpyruvylglucosamine Reductase, domain 2"/>
    <property type="match status" value="1"/>
</dbReference>
<dbReference type="InterPro" id="IPR009051">
    <property type="entry name" value="Helical_ferredxn"/>
</dbReference>
<evidence type="ECO:0000256" key="7">
    <source>
        <dbReference type="ARBA" id="ARBA00023002"/>
    </source>
</evidence>
<dbReference type="GO" id="GO:1903457">
    <property type="term" value="P:lactate catabolic process"/>
    <property type="evidence" value="ECO:0007669"/>
    <property type="project" value="TreeGrafter"/>
</dbReference>
<evidence type="ECO:0000313" key="14">
    <source>
        <dbReference type="Proteomes" id="UP000007809"/>
    </source>
</evidence>
<dbReference type="GO" id="GO:0046872">
    <property type="term" value="F:metal ion binding"/>
    <property type="evidence" value="ECO:0007669"/>
    <property type="project" value="UniProtKB-KW"/>
</dbReference>
<keyword evidence="8" id="KW-0408">Iron</keyword>
<dbReference type="InterPro" id="IPR006094">
    <property type="entry name" value="Oxid_FAD_bind_N"/>
</dbReference>
<keyword evidence="7 13" id="KW-0560">Oxidoreductase</keyword>
<reference evidence="13 14" key="1">
    <citation type="journal article" date="2011" name="J. Bacteriol.">
        <title>Genome sequence of the 1,4-dioxane-degrading Pseudonocardia dioxanivorans strain CB1190.</title>
        <authorList>
            <person name="Sales C.M."/>
            <person name="Mahendra S."/>
            <person name="Grostern A."/>
            <person name="Parales R.E."/>
            <person name="Goodwin L.A."/>
            <person name="Woyke T."/>
            <person name="Nolan M."/>
            <person name="Lapidus A."/>
            <person name="Chertkov O."/>
            <person name="Ovchinnikova G."/>
            <person name="Sczyrba A."/>
            <person name="Alvarez-Cohen L."/>
        </authorList>
    </citation>
    <scope>NUCLEOTIDE SEQUENCE [LARGE SCALE GENOMIC DNA]</scope>
    <source>
        <strain evidence="14">ATCC 55486 / DSM 44775 / JCM 13855 / CB1190</strain>
    </source>
</reference>
<evidence type="ECO:0000259" key="12">
    <source>
        <dbReference type="PROSITE" id="PS51387"/>
    </source>
</evidence>
<comment type="similarity">
    <text evidence="2">Belongs to the FAD-binding oxidoreductase/transferase type 4 family.</text>
</comment>
<dbReference type="eggNOG" id="COG1150">
    <property type="taxonomic scope" value="Bacteria"/>
</dbReference>
<evidence type="ECO:0000256" key="2">
    <source>
        <dbReference type="ARBA" id="ARBA00008000"/>
    </source>
</evidence>
<keyword evidence="5" id="KW-0274">FAD</keyword>
<evidence type="ECO:0000256" key="4">
    <source>
        <dbReference type="ARBA" id="ARBA00022723"/>
    </source>
</evidence>
<feature type="domain" description="FAD-binding PCMH-type" evidence="12">
    <location>
        <begin position="33"/>
        <end position="261"/>
    </location>
</feature>
<dbReference type="PROSITE" id="PS51379">
    <property type="entry name" value="4FE4S_FER_2"/>
    <property type="match status" value="1"/>
</dbReference>
<sequence length="929" mass="98629">MTTTLGDELAAAVPGVSTRALDRFGMAHDASHFLRTPQAVATVRDAGEVTRLFTAVAAVGTHLTFRSGGTSLSGQAVTDGVLVDTRKFFRGIEILDDGQRVRVGPGATVRQVNTKLARYGRVLGPDPASESACTLGGVVANNSSGMSCGTTANSYVLVESVEVVLPSGTVLDTGAPDADERLRDREPDLWAGLARLRDRVRGNADSRRRVETLFSIKNTMGYGLNSFLDHERPVDILTRLMVGSEGTLAFVASVVMRTVPLYPHARTGLLVFADLADANRALPDLVATAPATVELLDATSLRVGQGDADAAPVLRDLVVRDHAALLVEYRAGTAEEADALAGAAAPVLERLPVEGPRTLAGDPAAKAALWHLRKGLYAKVAGARPAGTAALLEDIAVPVPELLPTCQELTRLFEKHAYDHAVIFGHAKDGNIHFMLTERLGDGSGRDRFGRFTEDMVTLVLGRGGTLKAEHGTGRMMSPFVRRQYGDELYAVLQEIKRLFDPRGLLSPGVVLDEDPQAHLADLKSAPVVEDEVERCVECGFCEPVCPSRDVTTTPRQRIVLRRETERARLAGDTDLVAELESGYVHDGVDTCAVDGMCQTACPVLINTGDLVRRLRAERPQRAVSAAWTVAARHWSATTAAAGAALDLAGRLPARTVERATDLARRVGDPDTVPRWSADLPGSGGARVPASLPTGDADAVLFSSCTGTMFGPADPGATEAFARLCKRAGVRLVVPDRLPSLCCGTPWKSKGHKAGLAAMAARVLPALWTATDRGRLPVVTDASSCTEGLHQMLADGHPRYRAIRVVDAVAFTAEHLLGALTPTRIPTLALHPTCSAQRMGLTAALLRVAEAVAVEVTVPDAWGCCGFAGDRGLLHPELTAAATAPQAAELAGKDFDAHASCNRTCELGMSRAVGEPYVHVLELLERATR</sequence>
<dbReference type="InterPro" id="IPR004113">
    <property type="entry name" value="FAD-bd_oxidored_4_C"/>
</dbReference>
<dbReference type="SUPFAM" id="SSF56176">
    <property type="entry name" value="FAD-binding/transporter-associated domain-like"/>
    <property type="match status" value="1"/>
</dbReference>
<gene>
    <name evidence="13" type="ordered locus">Psed_4952</name>
</gene>
<dbReference type="EMBL" id="CP002593">
    <property type="protein sequence ID" value="AEA27093.1"/>
    <property type="molecule type" value="Genomic_DNA"/>
</dbReference>
<dbReference type="InterPro" id="IPR017900">
    <property type="entry name" value="4Fe4S_Fe_S_CS"/>
</dbReference>
<dbReference type="InterPro" id="IPR017896">
    <property type="entry name" value="4Fe4S_Fe-S-bd"/>
</dbReference>
<dbReference type="InterPro" id="IPR036318">
    <property type="entry name" value="FAD-bd_PCMH-like_sf"/>
</dbReference>
<keyword evidence="6" id="KW-0809">Transit peptide</keyword>
<evidence type="ECO:0000256" key="6">
    <source>
        <dbReference type="ARBA" id="ARBA00022946"/>
    </source>
</evidence>
<evidence type="ECO:0000313" key="13">
    <source>
        <dbReference type="EMBL" id="AEA27093.1"/>
    </source>
</evidence>
<keyword evidence="4" id="KW-0479">Metal-binding</keyword>
<dbReference type="GO" id="GO:0051536">
    <property type="term" value="F:iron-sulfur cluster binding"/>
    <property type="evidence" value="ECO:0007669"/>
    <property type="project" value="UniProtKB-KW"/>
</dbReference>
<keyword evidence="14" id="KW-1185">Reference proteome</keyword>
<comment type="cofactor">
    <cofactor evidence="1">
        <name>FAD</name>
        <dbReference type="ChEBI" id="CHEBI:57692"/>
    </cofactor>
</comment>
<dbReference type="Gene3D" id="3.30.465.10">
    <property type="match status" value="1"/>
</dbReference>
<dbReference type="GO" id="GO:0004458">
    <property type="term" value="F:D-lactate dehydrogenase (cytochrome) activity"/>
    <property type="evidence" value="ECO:0007669"/>
    <property type="project" value="UniProtKB-EC"/>
</dbReference>
<evidence type="ECO:0000256" key="1">
    <source>
        <dbReference type="ARBA" id="ARBA00001974"/>
    </source>
</evidence>
<keyword evidence="9" id="KW-0411">Iron-sulfur</keyword>
<name>F4CLP0_PSEUX</name>
<dbReference type="HOGENOM" id="CLU_013688_0_0_11"/>
<dbReference type="eggNOG" id="COG0247">
    <property type="taxonomic scope" value="Bacteria"/>
</dbReference>
<dbReference type="eggNOG" id="COG0277">
    <property type="taxonomic scope" value="Bacteria"/>
</dbReference>
<evidence type="ECO:0000256" key="5">
    <source>
        <dbReference type="ARBA" id="ARBA00022827"/>
    </source>
</evidence>
<dbReference type="SUPFAM" id="SSF46548">
    <property type="entry name" value="alpha-helical ferredoxin"/>
    <property type="match status" value="1"/>
</dbReference>
<dbReference type="KEGG" id="pdx:Psed_4952"/>
<evidence type="ECO:0000259" key="11">
    <source>
        <dbReference type="PROSITE" id="PS51379"/>
    </source>
</evidence>
<dbReference type="SUPFAM" id="SSF55103">
    <property type="entry name" value="FAD-linked oxidases, C-terminal domain"/>
    <property type="match status" value="1"/>
</dbReference>
<dbReference type="InterPro" id="IPR016166">
    <property type="entry name" value="FAD-bd_PCMH"/>
</dbReference>
<dbReference type="InterPro" id="IPR004017">
    <property type="entry name" value="Cys_rich_dom"/>
</dbReference>
<dbReference type="GO" id="GO:0008720">
    <property type="term" value="F:D-lactate dehydrogenase (NAD+) activity"/>
    <property type="evidence" value="ECO:0007669"/>
    <property type="project" value="TreeGrafter"/>
</dbReference>
<dbReference type="InterPro" id="IPR016169">
    <property type="entry name" value="FAD-bd_PCMH_sub2"/>
</dbReference>
<dbReference type="PROSITE" id="PS00198">
    <property type="entry name" value="4FE4S_FER_1"/>
    <property type="match status" value="1"/>
</dbReference>
<dbReference type="RefSeq" id="WP_013676999.1">
    <property type="nucleotide sequence ID" value="NC_015312.1"/>
</dbReference>
<dbReference type="InterPro" id="IPR016164">
    <property type="entry name" value="FAD-linked_Oxase-like_C"/>
</dbReference>
<protein>
    <recommendedName>
        <fullName evidence="10">D-lactate dehydrogenase (cytochrome)</fullName>
        <ecNumber evidence="10">1.1.2.4</ecNumber>
    </recommendedName>
</protein>
<dbReference type="PROSITE" id="PS51387">
    <property type="entry name" value="FAD_PCMH"/>
    <property type="match status" value="1"/>
</dbReference>
<keyword evidence="3" id="KW-0285">Flavoprotein</keyword>
<dbReference type="Pfam" id="PF13183">
    <property type="entry name" value="Fer4_8"/>
    <property type="match status" value="1"/>
</dbReference>
<dbReference type="Pfam" id="PF02754">
    <property type="entry name" value="CCG"/>
    <property type="match status" value="2"/>
</dbReference>
<dbReference type="PANTHER" id="PTHR11748">
    <property type="entry name" value="D-LACTATE DEHYDROGENASE"/>
    <property type="match status" value="1"/>
</dbReference>